<organism evidence="1 2">
    <name type="scientific">Pontibacter populi</name>
    <dbReference type="NCBI Taxonomy" id="890055"/>
    <lineage>
        <taxon>Bacteria</taxon>
        <taxon>Pseudomonadati</taxon>
        <taxon>Bacteroidota</taxon>
        <taxon>Cytophagia</taxon>
        <taxon>Cytophagales</taxon>
        <taxon>Hymenobacteraceae</taxon>
        <taxon>Pontibacter</taxon>
    </lineage>
</organism>
<evidence type="ECO:0000313" key="1">
    <source>
        <dbReference type="EMBL" id="MBW3364987.1"/>
    </source>
</evidence>
<comment type="caution">
    <text evidence="1">The sequence shown here is derived from an EMBL/GenBank/DDBJ whole genome shotgun (WGS) entry which is preliminary data.</text>
</comment>
<dbReference type="EMBL" id="JAHWXQ010000002">
    <property type="protein sequence ID" value="MBW3364987.1"/>
    <property type="molecule type" value="Genomic_DNA"/>
</dbReference>
<accession>A0ABS6XAE6</accession>
<proteinExistence type="predicted"/>
<dbReference type="Proteomes" id="UP000774935">
    <property type="component" value="Unassembled WGS sequence"/>
</dbReference>
<evidence type="ECO:0008006" key="3">
    <source>
        <dbReference type="Google" id="ProtNLM"/>
    </source>
</evidence>
<keyword evidence="2" id="KW-1185">Reference proteome</keyword>
<protein>
    <recommendedName>
        <fullName evidence="3">STAS/SEC14 domain-containing protein</fullName>
    </recommendedName>
</protein>
<name>A0ABS6XAE6_9BACT</name>
<reference evidence="1 2" key="1">
    <citation type="submission" date="2021-07" db="EMBL/GenBank/DDBJ databases">
        <authorList>
            <person name="Kim M.K."/>
        </authorList>
    </citation>
    <scope>NUCLEOTIDE SEQUENCE [LARGE SCALE GENOMIC DNA]</scope>
    <source>
        <strain evidence="1 2">HLY7-15</strain>
    </source>
</reference>
<sequence length="138" mass="16187">MEDIYFQNHAVTITYNPDMQLGTAIWRGFLSSDEFREAILKCLELIENRPVVRWLGDNRDMKVIRPIDQVWFVDTVLPRLHHSALRRNAVLHSKDFFNKAAVEQIYRRTEGRGDLITKDFDSKALALAWLKEDIQLEA</sequence>
<evidence type="ECO:0000313" key="2">
    <source>
        <dbReference type="Proteomes" id="UP000774935"/>
    </source>
</evidence>
<dbReference type="RefSeq" id="WP_199109519.1">
    <property type="nucleotide sequence ID" value="NZ_JAHWXQ010000002.1"/>
</dbReference>
<gene>
    <name evidence="1" type="ORF">KYK27_08030</name>
</gene>